<evidence type="ECO:0000256" key="4">
    <source>
        <dbReference type="ARBA" id="ARBA00022827"/>
    </source>
</evidence>
<feature type="compositionally biased region" description="Low complexity" evidence="6">
    <location>
        <begin position="405"/>
        <end position="421"/>
    </location>
</feature>
<protein>
    <submittedName>
        <fullName evidence="8">FAD-dependent oxidoreductase</fullName>
    </submittedName>
</protein>
<comment type="similarity">
    <text evidence="2">Belongs to the NADH dehydrogenase family.</text>
</comment>
<dbReference type="SUPFAM" id="SSF51905">
    <property type="entry name" value="FAD/NAD(P)-binding domain"/>
    <property type="match status" value="1"/>
</dbReference>
<accession>A0ABP5EET2</accession>
<name>A0ABP5EET2_9ACTN</name>
<dbReference type="InterPro" id="IPR023753">
    <property type="entry name" value="FAD/NAD-binding_dom"/>
</dbReference>
<dbReference type="PANTHER" id="PTHR42913:SF3">
    <property type="entry name" value="64 KDA MITOCHONDRIAL NADH DEHYDROGENASE (EUROFUNG)"/>
    <property type="match status" value="1"/>
</dbReference>
<comment type="caution">
    <text evidence="8">The sequence shown here is derived from an EMBL/GenBank/DDBJ whole genome shotgun (WGS) entry which is preliminary data.</text>
</comment>
<evidence type="ECO:0000256" key="6">
    <source>
        <dbReference type="SAM" id="MobiDB-lite"/>
    </source>
</evidence>
<feature type="domain" description="FAD/NAD(P)-binding" evidence="7">
    <location>
        <begin position="4"/>
        <end position="311"/>
    </location>
</feature>
<keyword evidence="9" id="KW-1185">Reference proteome</keyword>
<gene>
    <name evidence="8" type="ORF">GCM10009799_23390</name>
</gene>
<dbReference type="InterPro" id="IPR036188">
    <property type="entry name" value="FAD/NAD-bd_sf"/>
</dbReference>
<dbReference type="RefSeq" id="WP_344162101.1">
    <property type="nucleotide sequence ID" value="NZ_BAAAPC010000008.1"/>
</dbReference>
<dbReference type="Gene3D" id="3.50.50.100">
    <property type="match status" value="1"/>
</dbReference>
<keyword evidence="5" id="KW-0560">Oxidoreductase</keyword>
<dbReference type="InterPro" id="IPR051169">
    <property type="entry name" value="NADH-Q_oxidoreductase"/>
</dbReference>
<feature type="region of interest" description="Disordered" evidence="6">
    <location>
        <begin position="387"/>
        <end position="428"/>
    </location>
</feature>
<evidence type="ECO:0000256" key="2">
    <source>
        <dbReference type="ARBA" id="ARBA00005272"/>
    </source>
</evidence>
<dbReference type="PRINTS" id="PR00411">
    <property type="entry name" value="PNDRDTASEI"/>
</dbReference>
<organism evidence="8 9">
    <name type="scientific">Nocardiopsis rhodophaea</name>
    <dbReference type="NCBI Taxonomy" id="280238"/>
    <lineage>
        <taxon>Bacteria</taxon>
        <taxon>Bacillati</taxon>
        <taxon>Actinomycetota</taxon>
        <taxon>Actinomycetes</taxon>
        <taxon>Streptosporangiales</taxon>
        <taxon>Nocardiopsidaceae</taxon>
        <taxon>Nocardiopsis</taxon>
    </lineage>
</organism>
<keyword evidence="3" id="KW-0285">Flavoprotein</keyword>
<evidence type="ECO:0000256" key="5">
    <source>
        <dbReference type="ARBA" id="ARBA00023002"/>
    </source>
</evidence>
<evidence type="ECO:0000256" key="3">
    <source>
        <dbReference type="ARBA" id="ARBA00022630"/>
    </source>
</evidence>
<proteinExistence type="inferred from homology"/>
<dbReference type="Proteomes" id="UP001501585">
    <property type="component" value="Unassembled WGS sequence"/>
</dbReference>
<dbReference type="PRINTS" id="PR00368">
    <property type="entry name" value="FADPNR"/>
</dbReference>
<reference evidence="9" key="1">
    <citation type="journal article" date="2019" name="Int. J. Syst. Evol. Microbiol.">
        <title>The Global Catalogue of Microorganisms (GCM) 10K type strain sequencing project: providing services to taxonomists for standard genome sequencing and annotation.</title>
        <authorList>
            <consortium name="The Broad Institute Genomics Platform"/>
            <consortium name="The Broad Institute Genome Sequencing Center for Infectious Disease"/>
            <person name="Wu L."/>
            <person name="Ma J."/>
        </authorList>
    </citation>
    <scope>NUCLEOTIDE SEQUENCE [LARGE SCALE GENOMIC DNA]</scope>
    <source>
        <strain evidence="9">JCM 15313</strain>
    </source>
</reference>
<evidence type="ECO:0000313" key="9">
    <source>
        <dbReference type="Proteomes" id="UP001501585"/>
    </source>
</evidence>
<keyword evidence="4" id="KW-0274">FAD</keyword>
<sequence>MTHRILILGAGYAGLTTAARLARRLHPRDAHVTLVNAVPHFVERVRLHQLAAGQRLTELPLQKLLVGSGVQLVVGRVTSLDPERRLVHVVKATEGRSGGELSLEYETLVYALGSTADLGTTPGVAEHTFTIADAEGAAALHDRAADLDAAGGVLGIVGAGLTGIEAAAEFAEAFPRLRIRLLSDGEPGEGLSPSAQRHLCRVFQRLNIDVRTHVRVTELRRDDVRIESGEAIQVDATLWATGLVVPALARESGLAVDDDGRVLVDQTMRSFSHQDVYAVGDAALAHGPGRLSDQPLRMSCATGIPMGWQAADAIAARLRGGDPRPFRFRYAPQTISLGRQDGLIQFVRADDSPHRAILTGRPAALWKESVVRGAMWSMRYPGFSLTPPRRRAARGVDGGPRQVRTGGATSWATATTAPTGSGRHRGQA</sequence>
<dbReference type="Pfam" id="PF07992">
    <property type="entry name" value="Pyr_redox_2"/>
    <property type="match status" value="1"/>
</dbReference>
<dbReference type="EMBL" id="BAAAPC010000008">
    <property type="protein sequence ID" value="GAA1996130.1"/>
    <property type="molecule type" value="Genomic_DNA"/>
</dbReference>
<dbReference type="PANTHER" id="PTHR42913">
    <property type="entry name" value="APOPTOSIS-INDUCING FACTOR 1"/>
    <property type="match status" value="1"/>
</dbReference>
<evidence type="ECO:0000313" key="8">
    <source>
        <dbReference type="EMBL" id="GAA1996130.1"/>
    </source>
</evidence>
<evidence type="ECO:0000259" key="7">
    <source>
        <dbReference type="Pfam" id="PF07992"/>
    </source>
</evidence>
<comment type="cofactor">
    <cofactor evidence="1">
        <name>FAD</name>
        <dbReference type="ChEBI" id="CHEBI:57692"/>
    </cofactor>
</comment>
<evidence type="ECO:0000256" key="1">
    <source>
        <dbReference type="ARBA" id="ARBA00001974"/>
    </source>
</evidence>